<evidence type="ECO:0000313" key="8">
    <source>
        <dbReference type="Proteomes" id="UP000887566"/>
    </source>
</evidence>
<comment type="subcellular location">
    <subcellularLocation>
        <location evidence="1">Nucleus</location>
    </subcellularLocation>
</comment>
<evidence type="ECO:0000256" key="3">
    <source>
        <dbReference type="ARBA" id="ARBA00022803"/>
    </source>
</evidence>
<evidence type="ECO:0000256" key="2">
    <source>
        <dbReference type="ARBA" id="ARBA00022737"/>
    </source>
</evidence>
<dbReference type="PANTHER" id="PTHR14017">
    <property type="entry name" value="LYSINE-SPECIFIC DEMETHYLASE"/>
    <property type="match status" value="1"/>
</dbReference>
<feature type="compositionally biased region" description="Polar residues" evidence="7">
    <location>
        <begin position="484"/>
        <end position="498"/>
    </location>
</feature>
<evidence type="ECO:0000313" key="9">
    <source>
        <dbReference type="WBParaSite" id="PSAMB.scaffold9239size5190.g32248.t1"/>
    </source>
</evidence>
<protein>
    <submittedName>
        <fullName evidence="9">Uncharacterized protein</fullName>
    </submittedName>
</protein>
<dbReference type="GO" id="GO:0000978">
    <property type="term" value="F:RNA polymerase II cis-regulatory region sequence-specific DNA binding"/>
    <property type="evidence" value="ECO:0007669"/>
    <property type="project" value="TreeGrafter"/>
</dbReference>
<evidence type="ECO:0000256" key="6">
    <source>
        <dbReference type="PROSITE-ProRule" id="PRU00339"/>
    </source>
</evidence>
<dbReference type="WBParaSite" id="PSAMB.scaffold9239size5190.g32248.t1">
    <property type="protein sequence ID" value="PSAMB.scaffold9239size5190.g32248.t1"/>
    <property type="gene ID" value="PSAMB.scaffold9239size5190.g32248"/>
</dbReference>
<dbReference type="Pfam" id="PF07719">
    <property type="entry name" value="TPR_2"/>
    <property type="match status" value="1"/>
</dbReference>
<dbReference type="Gene3D" id="2.60.120.650">
    <property type="entry name" value="Cupin"/>
    <property type="match status" value="1"/>
</dbReference>
<keyword evidence="3 6" id="KW-0802">TPR repeat</keyword>
<feature type="repeat" description="TPR" evidence="6">
    <location>
        <begin position="197"/>
        <end position="230"/>
    </location>
</feature>
<dbReference type="SUPFAM" id="SSF48452">
    <property type="entry name" value="TPR-like"/>
    <property type="match status" value="2"/>
</dbReference>
<name>A0A914XRQ3_9BILA</name>
<feature type="compositionally biased region" description="Polar residues" evidence="7">
    <location>
        <begin position="463"/>
        <end position="474"/>
    </location>
</feature>
<dbReference type="InterPro" id="IPR051630">
    <property type="entry name" value="Corepressor-Demethylase"/>
</dbReference>
<accession>A0A914XRQ3</accession>
<evidence type="ECO:0000256" key="7">
    <source>
        <dbReference type="SAM" id="MobiDB-lite"/>
    </source>
</evidence>
<comment type="similarity">
    <text evidence="5">Belongs to the UTX family.</text>
</comment>
<dbReference type="Gene3D" id="1.25.40.10">
    <property type="entry name" value="Tetratricopeptide repeat domain"/>
    <property type="match status" value="2"/>
</dbReference>
<keyword evidence="2" id="KW-0677">Repeat</keyword>
<keyword evidence="4" id="KW-0539">Nucleus</keyword>
<dbReference type="GO" id="GO:0010468">
    <property type="term" value="P:regulation of gene expression"/>
    <property type="evidence" value="ECO:0007669"/>
    <property type="project" value="TreeGrafter"/>
</dbReference>
<evidence type="ECO:0000256" key="1">
    <source>
        <dbReference type="ARBA" id="ARBA00004123"/>
    </source>
</evidence>
<evidence type="ECO:0000256" key="5">
    <source>
        <dbReference type="ARBA" id="ARBA00034483"/>
    </source>
</evidence>
<dbReference type="AlphaFoldDB" id="A0A914XRQ3"/>
<feature type="compositionally biased region" description="Basic and acidic residues" evidence="7">
    <location>
        <begin position="558"/>
        <end position="567"/>
    </location>
</feature>
<dbReference type="InterPro" id="IPR013105">
    <property type="entry name" value="TPR_2"/>
</dbReference>
<dbReference type="Proteomes" id="UP000887566">
    <property type="component" value="Unplaced"/>
</dbReference>
<dbReference type="PROSITE" id="PS50005">
    <property type="entry name" value="TPR"/>
    <property type="match status" value="2"/>
</dbReference>
<dbReference type="PANTHER" id="PTHR14017:SF1">
    <property type="entry name" value="LD02225P"/>
    <property type="match status" value="1"/>
</dbReference>
<evidence type="ECO:0000256" key="4">
    <source>
        <dbReference type="ARBA" id="ARBA00023242"/>
    </source>
</evidence>
<organism evidence="8 9">
    <name type="scientific">Plectus sambesii</name>
    <dbReference type="NCBI Taxonomy" id="2011161"/>
    <lineage>
        <taxon>Eukaryota</taxon>
        <taxon>Metazoa</taxon>
        <taxon>Ecdysozoa</taxon>
        <taxon>Nematoda</taxon>
        <taxon>Chromadorea</taxon>
        <taxon>Plectida</taxon>
        <taxon>Plectina</taxon>
        <taxon>Plectoidea</taxon>
        <taxon>Plectidae</taxon>
        <taxon>Plectus</taxon>
    </lineage>
</organism>
<proteinExistence type="inferred from homology"/>
<dbReference type="InterPro" id="IPR011990">
    <property type="entry name" value="TPR-like_helical_dom_sf"/>
</dbReference>
<dbReference type="GO" id="GO:0044666">
    <property type="term" value="C:MLL3/4 complex"/>
    <property type="evidence" value="ECO:0007669"/>
    <property type="project" value="TreeGrafter"/>
</dbReference>
<dbReference type="GO" id="GO:0031490">
    <property type="term" value="F:chromatin DNA binding"/>
    <property type="evidence" value="ECO:0007669"/>
    <property type="project" value="TreeGrafter"/>
</dbReference>
<dbReference type="GO" id="GO:0071558">
    <property type="term" value="F:histone H3K27me2/H3K27me3 demethylase activity"/>
    <property type="evidence" value="ECO:0007669"/>
    <property type="project" value="TreeGrafter"/>
</dbReference>
<dbReference type="InterPro" id="IPR019734">
    <property type="entry name" value="TPR_rpt"/>
</dbReference>
<feature type="region of interest" description="Disordered" evidence="7">
    <location>
        <begin position="407"/>
        <end position="502"/>
    </location>
</feature>
<feature type="repeat" description="TPR" evidence="6">
    <location>
        <begin position="163"/>
        <end position="196"/>
    </location>
</feature>
<keyword evidence="8" id="KW-1185">Reference proteome</keyword>
<reference evidence="9" key="1">
    <citation type="submission" date="2022-11" db="UniProtKB">
        <authorList>
            <consortium name="WormBaseParasite"/>
        </authorList>
    </citation>
    <scope>IDENTIFICATION</scope>
</reference>
<feature type="region of interest" description="Disordered" evidence="7">
    <location>
        <begin position="546"/>
        <end position="567"/>
    </location>
</feature>
<sequence length="631" mass="70844">PLFQRINEVHLRLGLVYKALEDFDLALKHLNCVFIDCSPCTLNKLEIRFHIAHCYDSRGDLQRAYHEYNVLLHDLQSHSSFNLVKASVFRQLAWLCYRTECEGESRLQKLNEAVANLHESLKYDPNSGKTYYYLGRCYGAIPGRAHDAFVNYRQSIDKSEADADTWCSIGVLYQQQNQPMDALQAYICAVQLDGHHSAAWTDLGWLYEVHQQFDDALQCFKKAVKYKPAAPEALKARIQLLEKELKSAPPLSTPKQPPVRQPLPSLEKAWKLPIPAELTQRQDDFLRHKYQRYKDGSGALWTMGILNTELEAAGQEKPSYYLSQTQMQMMQILQQNQQRLDADQMSVLQQLQHKYSLMQQDLRRSDMQRRMQPNVQPHKMITASQLGQATPQHGELPLVSQDDIMNILGGPPPQPAKEAIKRHSSTTEDDILLGGLGDTGESSGKHDPMLSSAALTSKDASRDGSQPDSMSSAHASRLQEERVSSTSDVPEMSMSTPIKSEVGCPPPPALSLLSKVNLALNCTASELLQACAKRAEGSANGFQIFDERVRPPSPPPPPKEHIPKDKLLRPTPLVLIDARKDATAPELQQFCYNSPIALIRGLTSTLKMDLSLFSTKSLMETAPEHDVEVRT</sequence>
<dbReference type="SMART" id="SM00028">
    <property type="entry name" value="TPR"/>
    <property type="match status" value="5"/>
</dbReference>